<dbReference type="Proteomes" id="UP001500621">
    <property type="component" value="Unassembled WGS sequence"/>
</dbReference>
<protein>
    <submittedName>
        <fullName evidence="2">Uncharacterized protein</fullName>
    </submittedName>
</protein>
<organism evidence="2 3">
    <name type="scientific">Nocardioides nanhaiensis</name>
    <dbReference type="NCBI Taxonomy" id="1476871"/>
    <lineage>
        <taxon>Bacteria</taxon>
        <taxon>Bacillati</taxon>
        <taxon>Actinomycetota</taxon>
        <taxon>Actinomycetes</taxon>
        <taxon>Propionibacteriales</taxon>
        <taxon>Nocardioidaceae</taxon>
        <taxon>Nocardioides</taxon>
    </lineage>
</organism>
<name>A0ABP8VRI6_9ACTN</name>
<keyword evidence="3" id="KW-1185">Reference proteome</keyword>
<dbReference type="EMBL" id="BAABIM010000001">
    <property type="protein sequence ID" value="GAA4669966.1"/>
    <property type="molecule type" value="Genomic_DNA"/>
</dbReference>
<reference evidence="3" key="1">
    <citation type="journal article" date="2019" name="Int. J. Syst. Evol. Microbiol.">
        <title>The Global Catalogue of Microorganisms (GCM) 10K type strain sequencing project: providing services to taxonomists for standard genome sequencing and annotation.</title>
        <authorList>
            <consortium name="The Broad Institute Genomics Platform"/>
            <consortium name="The Broad Institute Genome Sequencing Center for Infectious Disease"/>
            <person name="Wu L."/>
            <person name="Ma J."/>
        </authorList>
    </citation>
    <scope>NUCLEOTIDE SEQUENCE [LARGE SCALE GENOMIC DNA]</scope>
    <source>
        <strain evidence="3">JCM 18127</strain>
    </source>
</reference>
<feature type="compositionally biased region" description="Basic and acidic residues" evidence="1">
    <location>
        <begin position="36"/>
        <end position="52"/>
    </location>
</feature>
<feature type="region of interest" description="Disordered" evidence="1">
    <location>
        <begin position="18"/>
        <end position="52"/>
    </location>
</feature>
<accession>A0ABP8VRI6</accession>
<evidence type="ECO:0000313" key="3">
    <source>
        <dbReference type="Proteomes" id="UP001500621"/>
    </source>
</evidence>
<dbReference type="RefSeq" id="WP_345262288.1">
    <property type="nucleotide sequence ID" value="NZ_BAABIM010000001.1"/>
</dbReference>
<proteinExistence type="predicted"/>
<feature type="compositionally biased region" description="Basic residues" evidence="1">
    <location>
        <begin position="23"/>
        <end position="35"/>
    </location>
</feature>
<comment type="caution">
    <text evidence="2">The sequence shown here is derived from an EMBL/GenBank/DDBJ whole genome shotgun (WGS) entry which is preliminary data.</text>
</comment>
<gene>
    <name evidence="2" type="ORF">GCM10023226_03100</name>
</gene>
<sequence>MNEHLMTTLALAESRERLARAADRHRRPGPPRHAARHDLARRLRSVADRLDG</sequence>
<evidence type="ECO:0000313" key="2">
    <source>
        <dbReference type="EMBL" id="GAA4669966.1"/>
    </source>
</evidence>
<evidence type="ECO:0000256" key="1">
    <source>
        <dbReference type="SAM" id="MobiDB-lite"/>
    </source>
</evidence>